<accession>A0A1A5YLI2</accession>
<dbReference type="AlphaFoldDB" id="A0A1A5YLI2"/>
<proteinExistence type="predicted"/>
<organism evidence="2 3">
    <name type="scientific">Paenibacillus oryzae</name>
    <dbReference type="NCBI Taxonomy" id="1844972"/>
    <lineage>
        <taxon>Bacteria</taxon>
        <taxon>Bacillati</taxon>
        <taxon>Bacillota</taxon>
        <taxon>Bacilli</taxon>
        <taxon>Bacillales</taxon>
        <taxon>Paenibacillaceae</taxon>
        <taxon>Paenibacillus</taxon>
    </lineage>
</organism>
<reference evidence="2 3" key="1">
    <citation type="submission" date="2016-05" db="EMBL/GenBank/DDBJ databases">
        <title>Paenibacillus oryzae. sp. nov., isolated from the rice root.</title>
        <authorList>
            <person name="Zhang J."/>
            <person name="Zhang X."/>
        </authorList>
    </citation>
    <scope>NUCLEOTIDE SEQUENCE [LARGE SCALE GENOMIC DNA]</scope>
    <source>
        <strain evidence="2 3">1DrF-4</strain>
    </source>
</reference>
<evidence type="ECO:0000313" key="3">
    <source>
        <dbReference type="Proteomes" id="UP000092024"/>
    </source>
</evidence>
<keyword evidence="3" id="KW-1185">Reference proteome</keyword>
<dbReference type="InterPro" id="IPR010093">
    <property type="entry name" value="SinI_DNA-bd"/>
</dbReference>
<dbReference type="EMBL" id="LYPA01000046">
    <property type="protein sequence ID" value="OBR66491.1"/>
    <property type="molecule type" value="Genomic_DNA"/>
</dbReference>
<evidence type="ECO:0000259" key="1">
    <source>
        <dbReference type="Pfam" id="PF12728"/>
    </source>
</evidence>
<protein>
    <submittedName>
        <fullName evidence="2">Excisionase</fullName>
    </submittedName>
</protein>
<dbReference type="GO" id="GO:0003677">
    <property type="term" value="F:DNA binding"/>
    <property type="evidence" value="ECO:0007669"/>
    <property type="project" value="InterPro"/>
</dbReference>
<dbReference type="NCBIfam" id="TIGR01764">
    <property type="entry name" value="excise"/>
    <property type="match status" value="1"/>
</dbReference>
<dbReference type="STRING" id="1844972.A7K91_03335"/>
<dbReference type="InterPro" id="IPR041657">
    <property type="entry name" value="HTH_17"/>
</dbReference>
<comment type="caution">
    <text evidence="2">The sequence shown here is derived from an EMBL/GenBank/DDBJ whole genome shotgun (WGS) entry which is preliminary data.</text>
</comment>
<gene>
    <name evidence="2" type="ORF">A7K91_03335</name>
</gene>
<evidence type="ECO:0000313" key="2">
    <source>
        <dbReference type="EMBL" id="OBR66491.1"/>
    </source>
</evidence>
<name>A0A1A5YLI2_9BACL</name>
<sequence>MFSHYDDIMSVEDVMEALNVGRSKLYELLRSGQIKSWKMKGYRIPKAAVKDFVFSQAQMNLERYSELPD</sequence>
<feature type="domain" description="Helix-turn-helix" evidence="1">
    <location>
        <begin position="9"/>
        <end position="53"/>
    </location>
</feature>
<dbReference type="OrthoDB" id="122388at2"/>
<dbReference type="Proteomes" id="UP000092024">
    <property type="component" value="Unassembled WGS sequence"/>
</dbReference>
<dbReference type="Pfam" id="PF12728">
    <property type="entry name" value="HTH_17"/>
    <property type="match status" value="1"/>
</dbReference>